<evidence type="ECO:0008006" key="4">
    <source>
        <dbReference type="Google" id="ProtNLM"/>
    </source>
</evidence>
<reference evidence="2 3" key="1">
    <citation type="submission" date="2016-10" db="EMBL/GenBank/DDBJ databases">
        <authorList>
            <person name="de Groot N.N."/>
        </authorList>
    </citation>
    <scope>NUCLEOTIDE SEQUENCE [LARGE SCALE GENOMIC DNA]</scope>
    <source>
        <strain evidence="2 3">ATCC 35022</strain>
    </source>
</reference>
<sequence length="343" mass="37538">MSWPSSIDAIVARDKKVSDLWRQAADGEISFERAAELIHSVEHSAVETSPKHGSQVAAKKRVAAADPGRTERLAARKRLAAGAMPPDLAAHLTVSEQAVGAVVARHCRMAGSACTLAIETIAELSFVSIRTAQMAVNKLDALNLIACLRRPRRGRKHDTNQLVIKSVAWRQFLWKRAAIARLDRVQKPAPEKDNTYPLYFTEKRRLGGKKALCAASHRPSDLETWISPQSEAWLAPFRKAAGDCLNPASVGLHDPGPLTRLLNRGFTEEDLFAGIAAVRRRHDRSGRASTIWSWDYFQPAITEARDKRTRLASGGDTGTISKAPGHATTAGDPRKGGAQLRDR</sequence>
<proteinExistence type="predicted"/>
<dbReference type="EMBL" id="FMXQ01000019">
    <property type="protein sequence ID" value="SDB59038.1"/>
    <property type="molecule type" value="Genomic_DNA"/>
</dbReference>
<dbReference type="RefSeq" id="WP_090881308.1">
    <property type="nucleotide sequence ID" value="NZ_FMXQ01000019.1"/>
</dbReference>
<evidence type="ECO:0000313" key="3">
    <source>
        <dbReference type="Proteomes" id="UP000199071"/>
    </source>
</evidence>
<feature type="compositionally biased region" description="Basic and acidic residues" evidence="1">
    <location>
        <begin position="332"/>
        <end position="343"/>
    </location>
</feature>
<evidence type="ECO:0000313" key="2">
    <source>
        <dbReference type="EMBL" id="SDB59038.1"/>
    </source>
</evidence>
<keyword evidence="3" id="KW-1185">Reference proteome</keyword>
<dbReference type="AlphaFoldDB" id="A0A1G6ENK7"/>
<organism evidence="2 3">
    <name type="scientific">Bauldia litoralis</name>
    <dbReference type="NCBI Taxonomy" id="665467"/>
    <lineage>
        <taxon>Bacteria</taxon>
        <taxon>Pseudomonadati</taxon>
        <taxon>Pseudomonadota</taxon>
        <taxon>Alphaproteobacteria</taxon>
        <taxon>Hyphomicrobiales</taxon>
        <taxon>Kaistiaceae</taxon>
        <taxon>Bauldia</taxon>
    </lineage>
</organism>
<protein>
    <recommendedName>
        <fullName evidence="4">Helix-turn-helix domain-containing protein</fullName>
    </recommendedName>
</protein>
<feature type="region of interest" description="Disordered" evidence="1">
    <location>
        <begin position="44"/>
        <end position="63"/>
    </location>
</feature>
<name>A0A1G6ENK7_9HYPH</name>
<gene>
    <name evidence="2" type="ORF">SAMN02982931_04761</name>
</gene>
<accession>A0A1G6ENK7</accession>
<dbReference type="Proteomes" id="UP000199071">
    <property type="component" value="Unassembled WGS sequence"/>
</dbReference>
<feature type="region of interest" description="Disordered" evidence="1">
    <location>
        <begin position="308"/>
        <end position="343"/>
    </location>
</feature>
<evidence type="ECO:0000256" key="1">
    <source>
        <dbReference type="SAM" id="MobiDB-lite"/>
    </source>
</evidence>